<evidence type="ECO:0000313" key="3">
    <source>
        <dbReference type="Proteomes" id="UP000606974"/>
    </source>
</evidence>
<feature type="compositionally biased region" description="Polar residues" evidence="1">
    <location>
        <begin position="28"/>
        <end position="42"/>
    </location>
</feature>
<comment type="caution">
    <text evidence="2">The sequence shown here is derived from an EMBL/GenBank/DDBJ whole genome shotgun (WGS) entry which is preliminary data.</text>
</comment>
<name>A0A8H7AT63_9EURO</name>
<dbReference type="EMBL" id="JAACFV010000011">
    <property type="protein sequence ID" value="KAF7512556.1"/>
    <property type="molecule type" value="Genomic_DNA"/>
</dbReference>
<feature type="compositionally biased region" description="Polar residues" evidence="1">
    <location>
        <begin position="49"/>
        <end position="71"/>
    </location>
</feature>
<evidence type="ECO:0000313" key="2">
    <source>
        <dbReference type="EMBL" id="KAF7512556.1"/>
    </source>
</evidence>
<accession>A0A8H7AT63</accession>
<feature type="region of interest" description="Disordered" evidence="1">
    <location>
        <begin position="1"/>
        <end position="112"/>
    </location>
</feature>
<sequence length="136" mass="14589">MGCSSSKLKGDEITDLSSPPLAPHPSKFNRSSTSSSAPQPINTTTTTTDSRLPSNQDPTNNGFQSTYTHNVPPQKEQKQAPKKQSLSQRWKERKGVPEPKDENGRGLYSGKTTEELVKMGGSQVVDGRVFAAGSAG</sequence>
<organism evidence="2 3">
    <name type="scientific">Endocarpon pusillum</name>
    <dbReference type="NCBI Taxonomy" id="364733"/>
    <lineage>
        <taxon>Eukaryota</taxon>
        <taxon>Fungi</taxon>
        <taxon>Dikarya</taxon>
        <taxon>Ascomycota</taxon>
        <taxon>Pezizomycotina</taxon>
        <taxon>Eurotiomycetes</taxon>
        <taxon>Chaetothyriomycetidae</taxon>
        <taxon>Verrucariales</taxon>
        <taxon>Verrucariaceae</taxon>
        <taxon>Endocarpon</taxon>
    </lineage>
</organism>
<gene>
    <name evidence="2" type="ORF">GJ744_000817</name>
</gene>
<dbReference type="AlphaFoldDB" id="A0A8H7AT63"/>
<evidence type="ECO:0000256" key="1">
    <source>
        <dbReference type="SAM" id="MobiDB-lite"/>
    </source>
</evidence>
<feature type="compositionally biased region" description="Basic and acidic residues" evidence="1">
    <location>
        <begin position="89"/>
        <end position="104"/>
    </location>
</feature>
<proteinExistence type="predicted"/>
<protein>
    <submittedName>
        <fullName evidence="2">Uncharacterized protein</fullName>
    </submittedName>
</protein>
<keyword evidence="3" id="KW-1185">Reference proteome</keyword>
<dbReference type="OrthoDB" id="10368331at2759"/>
<reference evidence="2" key="1">
    <citation type="submission" date="2020-02" db="EMBL/GenBank/DDBJ databases">
        <authorList>
            <person name="Palmer J.M."/>
        </authorList>
    </citation>
    <scope>NUCLEOTIDE SEQUENCE</scope>
    <source>
        <strain evidence="2">EPUS1.4</strain>
        <tissue evidence="2">Thallus</tissue>
    </source>
</reference>
<dbReference type="Proteomes" id="UP000606974">
    <property type="component" value="Unassembled WGS sequence"/>
</dbReference>